<evidence type="ECO:0000313" key="5">
    <source>
        <dbReference type="EMBL" id="MDQ0531269.1"/>
    </source>
</evidence>
<comment type="caution">
    <text evidence="5">The sequence shown here is derived from an EMBL/GenBank/DDBJ whole genome shotgun (WGS) entry which is preliminary data.</text>
</comment>
<dbReference type="PANTHER" id="PTHR43537">
    <property type="entry name" value="TRANSCRIPTIONAL REGULATOR, GNTR FAMILY"/>
    <property type="match status" value="1"/>
</dbReference>
<dbReference type="Pfam" id="PF00392">
    <property type="entry name" value="GntR"/>
    <property type="match status" value="1"/>
</dbReference>
<evidence type="ECO:0000313" key="6">
    <source>
        <dbReference type="Proteomes" id="UP001244552"/>
    </source>
</evidence>
<dbReference type="RefSeq" id="WP_209978185.1">
    <property type="nucleotide sequence ID" value="NZ_JAGINO010000001.1"/>
</dbReference>
<dbReference type="Gene3D" id="1.10.10.10">
    <property type="entry name" value="Winged helix-like DNA-binding domain superfamily/Winged helix DNA-binding domain"/>
    <property type="match status" value="1"/>
</dbReference>
<gene>
    <name evidence="5" type="ORF">QO018_000101</name>
</gene>
<dbReference type="PRINTS" id="PR00035">
    <property type="entry name" value="HTHGNTR"/>
</dbReference>
<protein>
    <submittedName>
        <fullName evidence="5">DNA-binding FadR family transcriptional regulator</fullName>
    </submittedName>
</protein>
<keyword evidence="6" id="KW-1185">Reference proteome</keyword>
<keyword evidence="1" id="KW-0805">Transcription regulation</keyword>
<evidence type="ECO:0000256" key="2">
    <source>
        <dbReference type="ARBA" id="ARBA00023125"/>
    </source>
</evidence>
<dbReference type="PROSITE" id="PS50949">
    <property type="entry name" value="HTH_GNTR"/>
    <property type="match status" value="1"/>
</dbReference>
<feature type="domain" description="HTH gntR-type" evidence="4">
    <location>
        <begin position="33"/>
        <end position="101"/>
    </location>
</feature>
<dbReference type="Pfam" id="PF07729">
    <property type="entry name" value="FCD"/>
    <property type="match status" value="1"/>
</dbReference>
<dbReference type="CDD" id="cd07377">
    <property type="entry name" value="WHTH_GntR"/>
    <property type="match status" value="1"/>
</dbReference>
<keyword evidence="2 5" id="KW-0238">DNA-binding</keyword>
<sequence length="263" mass="29287">MGSRENGAAAPEACDVAIEEDRAGPRLPRTRQTPLVTQVYQLLLAQISAGDFRPDERLPGENELAARFQVSRPVVRDALKRLRDDGLIYSRQGAGSFVRVAAEESQPALGYAPVETIADIQRCYEFRLTIEPDHAYHAALRWNDAALDRIAAALALMGDATRAHRHREDADYAFHTAIAEATNNHYYMSSMQALKDHISVGMKFHGVSLMGPSSGLSGVYEEHRGIFDAIRERDGETARSRMRRHLEGSRDRVFEGRALDLSL</sequence>
<dbReference type="Proteomes" id="UP001244552">
    <property type="component" value="Unassembled WGS sequence"/>
</dbReference>
<reference evidence="5 6" key="1">
    <citation type="submission" date="2023-07" db="EMBL/GenBank/DDBJ databases">
        <title>Genomic Encyclopedia of Type Strains, Phase IV (KMG-IV): sequencing the most valuable type-strain genomes for metagenomic binning, comparative biology and taxonomic classification.</title>
        <authorList>
            <person name="Goeker M."/>
        </authorList>
    </citation>
    <scope>NUCLEOTIDE SEQUENCE [LARGE SCALE GENOMIC DNA]</scope>
    <source>
        <strain evidence="5 6">DSM 19922</strain>
    </source>
</reference>
<evidence type="ECO:0000259" key="4">
    <source>
        <dbReference type="PROSITE" id="PS50949"/>
    </source>
</evidence>
<name>A0ABU0MDE1_9PROT</name>
<dbReference type="InterPro" id="IPR000524">
    <property type="entry name" value="Tscrpt_reg_HTH_GntR"/>
</dbReference>
<dbReference type="SUPFAM" id="SSF48008">
    <property type="entry name" value="GntR ligand-binding domain-like"/>
    <property type="match status" value="1"/>
</dbReference>
<proteinExistence type="predicted"/>
<dbReference type="InterPro" id="IPR036388">
    <property type="entry name" value="WH-like_DNA-bd_sf"/>
</dbReference>
<organism evidence="5 6">
    <name type="scientific">Azospirillum picis</name>
    <dbReference type="NCBI Taxonomy" id="488438"/>
    <lineage>
        <taxon>Bacteria</taxon>
        <taxon>Pseudomonadati</taxon>
        <taxon>Pseudomonadota</taxon>
        <taxon>Alphaproteobacteria</taxon>
        <taxon>Rhodospirillales</taxon>
        <taxon>Azospirillaceae</taxon>
        <taxon>Azospirillum</taxon>
    </lineage>
</organism>
<dbReference type="SMART" id="SM00895">
    <property type="entry name" value="FCD"/>
    <property type="match status" value="1"/>
</dbReference>
<dbReference type="InterPro" id="IPR036390">
    <property type="entry name" value="WH_DNA-bd_sf"/>
</dbReference>
<dbReference type="SMART" id="SM00345">
    <property type="entry name" value="HTH_GNTR"/>
    <property type="match status" value="1"/>
</dbReference>
<dbReference type="PANTHER" id="PTHR43537:SF5">
    <property type="entry name" value="UXU OPERON TRANSCRIPTIONAL REGULATOR"/>
    <property type="match status" value="1"/>
</dbReference>
<evidence type="ECO:0000256" key="1">
    <source>
        <dbReference type="ARBA" id="ARBA00023015"/>
    </source>
</evidence>
<dbReference type="EMBL" id="JAUSVU010000001">
    <property type="protein sequence ID" value="MDQ0531269.1"/>
    <property type="molecule type" value="Genomic_DNA"/>
</dbReference>
<keyword evidence="3" id="KW-0804">Transcription</keyword>
<dbReference type="InterPro" id="IPR008920">
    <property type="entry name" value="TF_FadR/GntR_C"/>
</dbReference>
<dbReference type="Gene3D" id="1.20.120.530">
    <property type="entry name" value="GntR ligand-binding domain-like"/>
    <property type="match status" value="1"/>
</dbReference>
<accession>A0ABU0MDE1</accession>
<dbReference type="SUPFAM" id="SSF46785">
    <property type="entry name" value="Winged helix' DNA-binding domain"/>
    <property type="match status" value="1"/>
</dbReference>
<dbReference type="InterPro" id="IPR011711">
    <property type="entry name" value="GntR_C"/>
</dbReference>
<dbReference type="GO" id="GO:0003677">
    <property type="term" value="F:DNA binding"/>
    <property type="evidence" value="ECO:0007669"/>
    <property type="project" value="UniProtKB-KW"/>
</dbReference>
<evidence type="ECO:0000256" key="3">
    <source>
        <dbReference type="ARBA" id="ARBA00023163"/>
    </source>
</evidence>